<dbReference type="AlphaFoldDB" id="A0A024GLZ9"/>
<name>A0A024GLZ9_9STRA</name>
<sequence length="132" mass="15196">MLFVIRYYWLVIRALANQTFVCLIKYRIFKARVLRELVTAWKFCRSRNACYSQSNVSALLGNPVECNVHMAKSYDVLHNHAVLGHVHILALSLWASLNSMREKSAVKLEKRCVDILGKIIWTSDTSLKLQDA</sequence>
<comment type="caution">
    <text evidence="1">The sequence shown here is derived from an EMBL/GenBank/DDBJ whole genome shotgun (WGS) entry which is preliminary data.</text>
</comment>
<reference evidence="1 2" key="1">
    <citation type="submission" date="2012-05" db="EMBL/GenBank/DDBJ databases">
        <title>Recombination and specialization in a pathogen metapopulation.</title>
        <authorList>
            <person name="Gardiner A."/>
            <person name="Kemen E."/>
            <person name="Schultz-Larsen T."/>
            <person name="MacLean D."/>
            <person name="Van Oosterhout C."/>
            <person name="Jones J.D.G."/>
        </authorList>
    </citation>
    <scope>NUCLEOTIDE SEQUENCE [LARGE SCALE GENOMIC DNA]</scope>
    <source>
        <strain evidence="1 2">Ac Nc2</strain>
    </source>
</reference>
<proteinExistence type="predicted"/>
<dbReference type="Proteomes" id="UP000053237">
    <property type="component" value="Unassembled WGS sequence"/>
</dbReference>
<accession>A0A024GLZ9</accession>
<keyword evidence="2" id="KW-1185">Reference proteome</keyword>
<organism evidence="1 2">
    <name type="scientific">Albugo candida</name>
    <dbReference type="NCBI Taxonomy" id="65357"/>
    <lineage>
        <taxon>Eukaryota</taxon>
        <taxon>Sar</taxon>
        <taxon>Stramenopiles</taxon>
        <taxon>Oomycota</taxon>
        <taxon>Peronosporomycetes</taxon>
        <taxon>Albuginales</taxon>
        <taxon>Albuginaceae</taxon>
        <taxon>Albugo</taxon>
    </lineage>
</organism>
<protein>
    <submittedName>
        <fullName evidence="1">Uncharacterized protein</fullName>
    </submittedName>
</protein>
<dbReference type="InParanoid" id="A0A024GLZ9"/>
<dbReference type="EMBL" id="CAIX01000185">
    <property type="protein sequence ID" value="CCI47762.1"/>
    <property type="molecule type" value="Genomic_DNA"/>
</dbReference>
<gene>
    <name evidence="1" type="ORF">BN9_087780</name>
</gene>
<evidence type="ECO:0000313" key="2">
    <source>
        <dbReference type="Proteomes" id="UP000053237"/>
    </source>
</evidence>
<evidence type="ECO:0000313" key="1">
    <source>
        <dbReference type="EMBL" id="CCI47762.1"/>
    </source>
</evidence>